<dbReference type="Gene3D" id="3.40.50.1820">
    <property type="entry name" value="alpha/beta hydrolase"/>
    <property type="match status" value="1"/>
</dbReference>
<accession>A0A9E7SXW1</accession>
<name>A0A9E7SXW1_9EURY</name>
<evidence type="ECO:0000259" key="1">
    <source>
        <dbReference type="Pfam" id="PF12697"/>
    </source>
</evidence>
<evidence type="ECO:0000313" key="3">
    <source>
        <dbReference type="Proteomes" id="UP001056855"/>
    </source>
</evidence>
<dbReference type="InterPro" id="IPR050228">
    <property type="entry name" value="Carboxylesterase_BioH"/>
</dbReference>
<dbReference type="RefSeq" id="WP_254159124.1">
    <property type="nucleotide sequence ID" value="NZ_CP100355.1"/>
</dbReference>
<dbReference type="KEGG" id="sawl:NGM29_04070"/>
<dbReference type="InterPro" id="IPR029058">
    <property type="entry name" value="AB_hydrolase_fold"/>
</dbReference>
<protein>
    <submittedName>
        <fullName evidence="2">Alpha/beta hydrolase</fullName>
    </submittedName>
</protein>
<dbReference type="AlphaFoldDB" id="A0A9E7SXW1"/>
<dbReference type="PRINTS" id="PR00111">
    <property type="entry name" value="ABHYDROLASE"/>
</dbReference>
<reference evidence="2" key="1">
    <citation type="submission" date="2022-06" db="EMBL/GenBank/DDBJ databases">
        <title>Diverse halophilic archaea isolated from saline environments.</title>
        <authorList>
            <person name="Cui H.-L."/>
        </authorList>
    </citation>
    <scope>NUCLEOTIDE SEQUENCE</scope>
    <source>
        <strain evidence="2">WLHS1</strain>
    </source>
</reference>
<dbReference type="PANTHER" id="PTHR43194:SF2">
    <property type="entry name" value="PEROXISOMAL MEMBRANE PROTEIN LPX1"/>
    <property type="match status" value="1"/>
</dbReference>
<gene>
    <name evidence="2" type="ORF">NGM29_04070</name>
</gene>
<dbReference type="PANTHER" id="PTHR43194">
    <property type="entry name" value="HYDROLASE ALPHA/BETA FOLD FAMILY"/>
    <property type="match status" value="1"/>
</dbReference>
<keyword evidence="3" id="KW-1185">Reference proteome</keyword>
<evidence type="ECO:0000313" key="2">
    <source>
        <dbReference type="EMBL" id="UTF54463.1"/>
    </source>
</evidence>
<dbReference type="InterPro" id="IPR000073">
    <property type="entry name" value="AB_hydrolase_1"/>
</dbReference>
<organism evidence="2 3">
    <name type="scientific">Natronosalvus rutilus</name>
    <dbReference type="NCBI Taxonomy" id="2953753"/>
    <lineage>
        <taxon>Archaea</taxon>
        <taxon>Methanobacteriati</taxon>
        <taxon>Methanobacteriota</taxon>
        <taxon>Stenosarchaea group</taxon>
        <taxon>Halobacteria</taxon>
        <taxon>Halobacteriales</taxon>
        <taxon>Natrialbaceae</taxon>
        <taxon>Natronosalvus</taxon>
    </lineage>
</organism>
<dbReference type="Proteomes" id="UP001056855">
    <property type="component" value="Chromosome"/>
</dbReference>
<keyword evidence="2" id="KW-0378">Hydrolase</keyword>
<dbReference type="SUPFAM" id="SSF53474">
    <property type="entry name" value="alpha/beta-Hydrolases"/>
    <property type="match status" value="1"/>
</dbReference>
<dbReference type="EMBL" id="CP100355">
    <property type="protein sequence ID" value="UTF54463.1"/>
    <property type="molecule type" value="Genomic_DNA"/>
</dbReference>
<feature type="domain" description="AB hydrolase-1" evidence="1">
    <location>
        <begin position="30"/>
        <end position="256"/>
    </location>
</feature>
<dbReference type="GeneID" id="73289194"/>
<dbReference type="Pfam" id="PF12697">
    <property type="entry name" value="Abhydrolase_6"/>
    <property type="match status" value="1"/>
</dbReference>
<proteinExistence type="predicted"/>
<sequence length="265" mass="28836">MELLHGWSTGAVRTNGVDLQYYRTGEGEPIVLAHGFYDTGRCWERLAAALAAEGNEVIAYDARGHGRSDAPETGYGIEDRVADLRGLVDELGLERPILLGHSMGGSTVAWTAATHPDLARAIVLEDPAGMYGDPDLGPQERAAVVEKRCAEWASQSLEERMAAFDDRDESLARRLAVAREEFHPHSAEIARSGYPLLEDAFAEITCPTLVLKADAETSRRVRDLEAAAALSNGRLVHVSGAGHCVFRDEYEAALAELRVFLSRHG</sequence>
<dbReference type="GO" id="GO:0016787">
    <property type="term" value="F:hydrolase activity"/>
    <property type="evidence" value="ECO:0007669"/>
    <property type="project" value="UniProtKB-KW"/>
</dbReference>